<dbReference type="InterPro" id="IPR050706">
    <property type="entry name" value="Cyclic-di-GMP_PDE-like"/>
</dbReference>
<dbReference type="GO" id="GO:0007165">
    <property type="term" value="P:signal transduction"/>
    <property type="evidence" value="ECO:0007669"/>
    <property type="project" value="InterPro"/>
</dbReference>
<keyword evidence="1" id="KW-0472">Membrane</keyword>
<dbReference type="AlphaFoldDB" id="H8GGF3"/>
<dbReference type="PROSITE" id="PS50885">
    <property type="entry name" value="HAMP"/>
    <property type="match status" value="1"/>
</dbReference>
<dbReference type="Gene3D" id="6.10.340.10">
    <property type="match status" value="1"/>
</dbReference>
<feature type="domain" description="GGDEF" evidence="4">
    <location>
        <begin position="263"/>
        <end position="395"/>
    </location>
</feature>
<dbReference type="InterPro" id="IPR043128">
    <property type="entry name" value="Rev_trsase/Diguanyl_cyclase"/>
</dbReference>
<dbReference type="Gene3D" id="3.30.70.270">
    <property type="match status" value="1"/>
</dbReference>
<sequence length="633" mass="70495">MTLSKQLLLLISALFLAIFIVNYVISIHNIRSYLQVESQVHAQDTATSLGLSLSPHIVNESDPILKTMISAIFDMGYYKEIKLDNAENKTLVKLSNNQVFDEVPHWFVNLLPMEPATAESEISAGWTPGGTVYVTVNPGYAYLKLYQQAQSAFCYSLVSFLLSVCLLIFALRFTLKPLKHINDLALKIAEGQFETITRLPWTIEVNNVANSMNLMSRKLSGVMANLNDKLSSLGRKLQLDSLTGLYNKSTFDSDLKQLYLENTDGFLFLVKTDSLASLVKERDSEAIDAFLQSCASQLKQTSEIFSAEATVYHFYGAEFAVLARNLQWPEAEKLAKSLSLALTELGRVHQKNDIGHIGVVAVDPLSSPETILPAAHEAYEQAVVIGPNSYYIRTGGEQAKDVTEWKALVFDIVDRNFYKIQFIGPIIHIADNRILMEEAFIQVFDKQGVPLPVGVFVSIAEKYEKIVALDCGMIEKVVAHLNNTSSAQHIAINISTRTIKNSGFRTWFSNLLKQNTSAAARLIICSSAYAVAKNFEAYHEFIDFLHASGVRVILKRFDSHSLSLNQLKMLKPDFVRLSQELSNGLQGNEEKISFLQTVKEIGELLDISILAENVRADVDFDIVKSIGLDGASR</sequence>
<dbReference type="Proteomes" id="UP000005090">
    <property type="component" value="Chromosome"/>
</dbReference>
<dbReference type="eggNOG" id="COG2200">
    <property type="taxonomic scope" value="Bacteria"/>
</dbReference>
<dbReference type="STRING" id="686340.Metal_3585"/>
<dbReference type="SUPFAM" id="SSF55073">
    <property type="entry name" value="Nucleotide cyclase"/>
    <property type="match status" value="1"/>
</dbReference>
<protein>
    <submittedName>
        <fullName evidence="5">EAL domain-containing protein</fullName>
    </submittedName>
</protein>
<dbReference type="SMART" id="SM00052">
    <property type="entry name" value="EAL"/>
    <property type="match status" value="1"/>
</dbReference>
<dbReference type="InterPro" id="IPR003660">
    <property type="entry name" value="HAMP_dom"/>
</dbReference>
<evidence type="ECO:0000256" key="1">
    <source>
        <dbReference type="SAM" id="Phobius"/>
    </source>
</evidence>
<feature type="domain" description="EAL" evidence="2">
    <location>
        <begin position="402"/>
        <end position="633"/>
    </location>
</feature>
<gene>
    <name evidence="5" type="ORF">Metal_3585</name>
</gene>
<feature type="transmembrane region" description="Helical" evidence="1">
    <location>
        <begin position="152"/>
        <end position="175"/>
    </location>
</feature>
<dbReference type="PROSITE" id="PS50883">
    <property type="entry name" value="EAL"/>
    <property type="match status" value="1"/>
</dbReference>
<dbReference type="InterPro" id="IPR042461">
    <property type="entry name" value="LapD_MoxY_peri_C"/>
</dbReference>
<evidence type="ECO:0000313" key="5">
    <source>
        <dbReference type="EMBL" id="EIC31233.1"/>
    </source>
</evidence>
<dbReference type="InterPro" id="IPR035919">
    <property type="entry name" value="EAL_sf"/>
</dbReference>
<evidence type="ECO:0000259" key="4">
    <source>
        <dbReference type="PROSITE" id="PS50887"/>
    </source>
</evidence>
<dbReference type="InterPro" id="IPR001633">
    <property type="entry name" value="EAL_dom"/>
</dbReference>
<dbReference type="PANTHER" id="PTHR33121:SF79">
    <property type="entry name" value="CYCLIC DI-GMP PHOSPHODIESTERASE PDED-RELATED"/>
    <property type="match status" value="1"/>
</dbReference>
<accession>H8GGF3</accession>
<dbReference type="SUPFAM" id="SSF141868">
    <property type="entry name" value="EAL domain-like"/>
    <property type="match status" value="1"/>
</dbReference>
<dbReference type="eggNOG" id="COG2199">
    <property type="taxonomic scope" value="Bacteria"/>
</dbReference>
<organism evidence="5 6">
    <name type="scientific">Methylomicrobium album BG8</name>
    <dbReference type="NCBI Taxonomy" id="686340"/>
    <lineage>
        <taxon>Bacteria</taxon>
        <taxon>Pseudomonadati</taxon>
        <taxon>Pseudomonadota</taxon>
        <taxon>Gammaproteobacteria</taxon>
        <taxon>Methylococcales</taxon>
        <taxon>Methylococcaceae</taxon>
        <taxon>Methylomicrobium</taxon>
    </lineage>
</organism>
<dbReference type="Gene3D" id="3.20.20.450">
    <property type="entry name" value="EAL domain"/>
    <property type="match status" value="1"/>
</dbReference>
<name>H8GGF3_METAL</name>
<keyword evidence="6" id="KW-1185">Reference proteome</keyword>
<dbReference type="PROSITE" id="PS50887">
    <property type="entry name" value="GGDEF"/>
    <property type="match status" value="1"/>
</dbReference>
<dbReference type="Gene3D" id="6.20.270.20">
    <property type="entry name" value="LapD/MoxY periplasmic domain"/>
    <property type="match status" value="1"/>
</dbReference>
<proteinExistence type="predicted"/>
<dbReference type="CDD" id="cd01948">
    <property type="entry name" value="EAL"/>
    <property type="match status" value="1"/>
</dbReference>
<feature type="transmembrane region" description="Helical" evidence="1">
    <location>
        <begin position="6"/>
        <end position="25"/>
    </location>
</feature>
<evidence type="ECO:0000259" key="2">
    <source>
        <dbReference type="PROSITE" id="PS50883"/>
    </source>
</evidence>
<dbReference type="PANTHER" id="PTHR33121">
    <property type="entry name" value="CYCLIC DI-GMP PHOSPHODIESTERASE PDEF"/>
    <property type="match status" value="1"/>
</dbReference>
<dbReference type="SMART" id="SM00267">
    <property type="entry name" value="GGDEF"/>
    <property type="match status" value="1"/>
</dbReference>
<keyword evidence="1" id="KW-1133">Transmembrane helix</keyword>
<dbReference type="InterPro" id="IPR029787">
    <property type="entry name" value="Nucleotide_cyclase"/>
</dbReference>
<dbReference type="Gene3D" id="3.30.110.200">
    <property type="match status" value="1"/>
</dbReference>
<dbReference type="Pfam" id="PF16448">
    <property type="entry name" value="LapD_MoxY_N"/>
    <property type="match status" value="1"/>
</dbReference>
<dbReference type="RefSeq" id="WP_005374460.1">
    <property type="nucleotide sequence ID" value="NZ_CM001475.1"/>
</dbReference>
<evidence type="ECO:0000313" key="6">
    <source>
        <dbReference type="Proteomes" id="UP000005090"/>
    </source>
</evidence>
<feature type="domain" description="HAMP" evidence="3">
    <location>
        <begin position="172"/>
        <end position="224"/>
    </location>
</feature>
<dbReference type="InterPro" id="IPR032244">
    <property type="entry name" value="LapD_MoxY_N"/>
</dbReference>
<reference evidence="5 6" key="1">
    <citation type="journal article" date="2013" name="Genome Announc.">
        <title>Genome Sequence of the Obligate Gammaproteobacterial Methanotroph Methylomicrobium album Strain BG8.</title>
        <authorList>
            <person name="Kits K.D."/>
            <person name="Kalyuzhnaya M.G."/>
            <person name="Klotz M.G."/>
            <person name="Jetten M.S."/>
            <person name="Op den Camp H.J."/>
            <person name="Vuilleumier S."/>
            <person name="Bringel F."/>
            <person name="Dispirito A.A."/>
            <person name="Murrell J.C."/>
            <person name="Bruce D."/>
            <person name="Cheng J.F."/>
            <person name="Copeland A."/>
            <person name="Goodwin L."/>
            <person name="Hauser L."/>
            <person name="Lajus A."/>
            <person name="Land M.L."/>
            <person name="Lapidus A."/>
            <person name="Lucas S."/>
            <person name="Medigue C."/>
            <person name="Pitluck S."/>
            <person name="Woyke T."/>
            <person name="Zeytun A."/>
            <person name="Stein L.Y."/>
        </authorList>
    </citation>
    <scope>NUCLEOTIDE SEQUENCE [LARGE SCALE GENOMIC DNA]</scope>
    <source>
        <strain evidence="5 6">BG8</strain>
    </source>
</reference>
<dbReference type="GO" id="GO:0016020">
    <property type="term" value="C:membrane"/>
    <property type="evidence" value="ECO:0007669"/>
    <property type="project" value="InterPro"/>
</dbReference>
<dbReference type="GO" id="GO:0071111">
    <property type="term" value="F:cyclic-guanylate-specific phosphodiesterase activity"/>
    <property type="evidence" value="ECO:0007669"/>
    <property type="project" value="InterPro"/>
</dbReference>
<keyword evidence="1" id="KW-0812">Transmembrane</keyword>
<dbReference type="Pfam" id="PF00990">
    <property type="entry name" value="GGDEF"/>
    <property type="match status" value="1"/>
</dbReference>
<dbReference type="EMBL" id="CM001475">
    <property type="protein sequence ID" value="EIC31233.1"/>
    <property type="molecule type" value="Genomic_DNA"/>
</dbReference>
<dbReference type="InterPro" id="IPR000160">
    <property type="entry name" value="GGDEF_dom"/>
</dbReference>
<dbReference type="HOGENOM" id="CLU_000445_109_1_6"/>
<evidence type="ECO:0000259" key="3">
    <source>
        <dbReference type="PROSITE" id="PS50885"/>
    </source>
</evidence>
<dbReference type="Pfam" id="PF00563">
    <property type="entry name" value="EAL"/>
    <property type="match status" value="1"/>
</dbReference>